<dbReference type="AlphaFoldDB" id="W4P6F8"/>
<keyword evidence="1" id="KW-0175">Coiled coil</keyword>
<keyword evidence="3" id="KW-0808">Transferase</keyword>
<evidence type="ECO:0000313" key="3">
    <source>
        <dbReference type="EMBL" id="GAE15396.1"/>
    </source>
</evidence>
<protein>
    <submittedName>
        <fullName evidence="3">Glycosyl transferase</fullName>
    </submittedName>
</protein>
<dbReference type="Proteomes" id="UP000018861">
    <property type="component" value="Unassembled WGS sequence"/>
</dbReference>
<evidence type="ECO:0000259" key="2">
    <source>
        <dbReference type="Pfam" id="PF01610"/>
    </source>
</evidence>
<reference evidence="3 4" key="1">
    <citation type="journal article" date="2014" name="Genome Announc.">
        <title>Draft Genome Sequences of Three Strains of Bacteroides pyogenes Isolated from a Cat and Swine.</title>
        <authorList>
            <person name="Sakamoto M."/>
            <person name="Oshima K."/>
            <person name="Suda W."/>
            <person name="Kitamura K."/>
            <person name="Iida T."/>
            <person name="Hattori M."/>
            <person name="Ohkuma M."/>
        </authorList>
    </citation>
    <scope>NUCLEOTIDE SEQUENCE [LARGE SCALE GENOMIC DNA]</scope>
    <source>
        <strain evidence="3 4">JCM 6292</strain>
    </source>
</reference>
<organism evidence="3 4">
    <name type="scientific">Bacteroides pyogenes JCM 6292</name>
    <dbReference type="NCBI Taxonomy" id="1235809"/>
    <lineage>
        <taxon>Bacteria</taxon>
        <taxon>Pseudomonadati</taxon>
        <taxon>Bacteroidota</taxon>
        <taxon>Bacteroidia</taxon>
        <taxon>Bacteroidales</taxon>
        <taxon>Bacteroidaceae</taxon>
        <taxon>Bacteroides</taxon>
    </lineage>
</organism>
<dbReference type="Pfam" id="PF01610">
    <property type="entry name" value="DDE_Tnp_ISL3"/>
    <property type="match status" value="1"/>
</dbReference>
<dbReference type="InterPro" id="IPR047951">
    <property type="entry name" value="Transpos_ISL3"/>
</dbReference>
<name>W4P6F8_9BACE</name>
<comment type="caution">
    <text evidence="3">The sequence shown here is derived from an EMBL/GenBank/DDBJ whole genome shotgun (WGS) entry which is preliminary data.</text>
</comment>
<dbReference type="PANTHER" id="PTHR33498:SF1">
    <property type="entry name" value="TRANSPOSASE FOR INSERTION SEQUENCE ELEMENT IS1557"/>
    <property type="match status" value="1"/>
</dbReference>
<evidence type="ECO:0000313" key="4">
    <source>
        <dbReference type="Proteomes" id="UP000018861"/>
    </source>
</evidence>
<evidence type="ECO:0000256" key="1">
    <source>
        <dbReference type="SAM" id="Coils"/>
    </source>
</evidence>
<dbReference type="InterPro" id="IPR002560">
    <property type="entry name" value="Transposase_DDE"/>
</dbReference>
<feature type="coiled-coil region" evidence="1">
    <location>
        <begin position="139"/>
        <end position="174"/>
    </location>
</feature>
<dbReference type="PANTHER" id="PTHR33498">
    <property type="entry name" value="TRANSPOSASE FOR INSERTION SEQUENCE ELEMENT IS1557"/>
    <property type="match status" value="1"/>
</dbReference>
<gene>
    <name evidence="3" type="ORF">JCM6292_1665</name>
</gene>
<feature type="domain" description="Transposase IS204/IS1001/IS1096/IS1165 DDE" evidence="2">
    <location>
        <begin position="51"/>
        <end position="310"/>
    </location>
</feature>
<sequence length="326" mass="38465">MSITLVANIFKLDSKRLTAYYKHHLSDFRKWEQADHSKECIFFPDNMGEHISLDETSLNNGELYTVLTNKAGHGKKGTLIAMVKGTKSEEVCDRLSEKLPEELRLKVKTITLDMAGSMARIARRCFPKAKQIIDRFHVQKEFKEALQNLRIQVMEDENRKIREYKERGEAYHSEVFSNGDTKKQLLARSRYILFKNPDDWTSTQRKRAEILFEQYDDLKQLYYLSVQLGQIYSTSYDKNVAGVKLALWFNKVEQWGYPQFNTVVKTFVNHYERILNFYDERMTNASAESFNAKLKQFRATFRGVLILNFFFSELQRYLHELLNPQE</sequence>
<dbReference type="GO" id="GO:0016740">
    <property type="term" value="F:transferase activity"/>
    <property type="evidence" value="ECO:0007669"/>
    <property type="project" value="UniProtKB-KW"/>
</dbReference>
<dbReference type="EMBL" id="BAIQ01000015">
    <property type="protein sequence ID" value="GAE15396.1"/>
    <property type="molecule type" value="Genomic_DNA"/>
</dbReference>
<accession>W4P6F8</accession>
<proteinExistence type="predicted"/>